<dbReference type="EMBL" id="GG662443">
    <property type="protein sequence ID" value="EAS04681.1"/>
    <property type="molecule type" value="Genomic_DNA"/>
</dbReference>
<dbReference type="KEGG" id="tet:TTHERM_00242020"/>
<organism evidence="1 2">
    <name type="scientific">Tetrahymena thermophila (strain SB210)</name>
    <dbReference type="NCBI Taxonomy" id="312017"/>
    <lineage>
        <taxon>Eukaryota</taxon>
        <taxon>Sar</taxon>
        <taxon>Alveolata</taxon>
        <taxon>Ciliophora</taxon>
        <taxon>Intramacronucleata</taxon>
        <taxon>Oligohymenophorea</taxon>
        <taxon>Hymenostomatida</taxon>
        <taxon>Tetrahymenina</taxon>
        <taxon>Tetrahymenidae</taxon>
        <taxon>Tetrahymena</taxon>
    </lineage>
</organism>
<protein>
    <submittedName>
        <fullName evidence="1">Uncharacterized protein</fullName>
    </submittedName>
</protein>
<evidence type="ECO:0000313" key="2">
    <source>
        <dbReference type="Proteomes" id="UP000009168"/>
    </source>
</evidence>
<dbReference type="HOGENOM" id="CLU_588631_0_0_1"/>
<proteinExistence type="predicted"/>
<accession>I7LXI0</accession>
<dbReference type="OMA" id="NCAYLSE"/>
<dbReference type="eggNOG" id="ENOG502SZF0">
    <property type="taxonomic scope" value="Eukaryota"/>
</dbReference>
<dbReference type="Proteomes" id="UP000009168">
    <property type="component" value="Unassembled WGS sequence"/>
</dbReference>
<keyword evidence="2" id="KW-1185">Reference proteome</keyword>
<dbReference type="RefSeq" id="XP_001024926.1">
    <property type="nucleotide sequence ID" value="XM_001024926.2"/>
</dbReference>
<reference evidence="2" key="1">
    <citation type="journal article" date="2006" name="PLoS Biol.">
        <title>Macronuclear genome sequence of the ciliate Tetrahymena thermophila, a model eukaryote.</title>
        <authorList>
            <person name="Eisen J.A."/>
            <person name="Coyne R.S."/>
            <person name="Wu M."/>
            <person name="Wu D."/>
            <person name="Thiagarajan M."/>
            <person name="Wortman J.R."/>
            <person name="Badger J.H."/>
            <person name="Ren Q."/>
            <person name="Amedeo P."/>
            <person name="Jones K.M."/>
            <person name="Tallon L.J."/>
            <person name="Delcher A.L."/>
            <person name="Salzberg S.L."/>
            <person name="Silva J.C."/>
            <person name="Haas B.J."/>
            <person name="Majoros W.H."/>
            <person name="Farzad M."/>
            <person name="Carlton J.M."/>
            <person name="Smith R.K. Jr."/>
            <person name="Garg J."/>
            <person name="Pearlman R.E."/>
            <person name="Karrer K.M."/>
            <person name="Sun L."/>
            <person name="Manning G."/>
            <person name="Elde N.C."/>
            <person name="Turkewitz A.P."/>
            <person name="Asai D.J."/>
            <person name="Wilkes D.E."/>
            <person name="Wang Y."/>
            <person name="Cai H."/>
            <person name="Collins K."/>
            <person name="Stewart B.A."/>
            <person name="Lee S.R."/>
            <person name="Wilamowska K."/>
            <person name="Weinberg Z."/>
            <person name="Ruzzo W.L."/>
            <person name="Wloga D."/>
            <person name="Gaertig J."/>
            <person name="Frankel J."/>
            <person name="Tsao C.-C."/>
            <person name="Gorovsky M.A."/>
            <person name="Keeling P.J."/>
            <person name="Waller R.F."/>
            <person name="Patron N.J."/>
            <person name="Cherry J.M."/>
            <person name="Stover N.A."/>
            <person name="Krieger C.J."/>
            <person name="del Toro C."/>
            <person name="Ryder H.F."/>
            <person name="Williamson S.C."/>
            <person name="Barbeau R.A."/>
            <person name="Hamilton E.P."/>
            <person name="Orias E."/>
        </authorList>
    </citation>
    <scope>NUCLEOTIDE SEQUENCE [LARGE SCALE GENOMIC DNA]</scope>
    <source>
        <strain evidence="2">SB210</strain>
    </source>
</reference>
<dbReference type="AlphaFoldDB" id="I7LXI0"/>
<name>I7LXI0_TETTS</name>
<sequence>MMNQTNLYFYFTPTKLESKEVTLPAQCSSIPPSTTTLENQNLQQKINKLEEEPSTCNEESQMTQRLLSFKKSHSSIPIDSKYNKTLFEDQDDGVNESFFNEMPSEMTLEKPYNKLNHLKGNKEEDEEEDIQNIKTLKLIKGISKNKQLKKGSSQCSIKINKFDSVKSLLVDDKKSTTLSENVSKLISQIQSNKDETKKALSPARNNKLNAILNRGSLKDRYRSLLGSKAVELKNAQNQELLTLMSKIDEIMMRKNCAYLSELISQINGLTILKMQSIMNVQPNLYQLSLKLNKYKQQDMFVELSFLENIGSYQSWKESRLADFKQRLYYSEKQAQNASSEQPAYISQKLTETIKEGLQQKQNQLKDEFTLLLAQQNQEQMISSVPLSAIATCVREYFESRNVSNIFKMNIIDYISKNTNTNFIIAETKLNDLINSYPNWLTEVKSSTLGSIIRINYQFDFKLISN</sequence>
<evidence type="ECO:0000313" key="1">
    <source>
        <dbReference type="EMBL" id="EAS04681.1"/>
    </source>
</evidence>
<dbReference type="OrthoDB" id="296876at2759"/>
<gene>
    <name evidence="1" type="ORF">TTHERM_00242020</name>
</gene>
<dbReference type="GeneID" id="7825329"/>
<dbReference type="InParanoid" id="I7LXI0"/>